<dbReference type="EMBL" id="FOUU01000001">
    <property type="protein sequence ID" value="SFM42221.1"/>
    <property type="molecule type" value="Genomic_DNA"/>
</dbReference>
<name>A0A1I4QQC0_9BACT</name>
<gene>
    <name evidence="1" type="ORF">SAMN05660836_00163</name>
</gene>
<accession>A0A1I4QQC0</accession>
<dbReference type="Proteomes" id="UP000199611">
    <property type="component" value="Unassembled WGS sequence"/>
</dbReference>
<evidence type="ECO:0000313" key="1">
    <source>
        <dbReference type="EMBL" id="SFM42221.1"/>
    </source>
</evidence>
<protein>
    <submittedName>
        <fullName evidence="1">Uncharacterized protein</fullName>
    </submittedName>
</protein>
<dbReference type="AlphaFoldDB" id="A0A1I4QQC0"/>
<proteinExistence type="predicted"/>
<sequence length="174" mass="19112">MNDVERLVDFQRLLKSGPAVVVKVFVIAKQQEAAPFESFFVKNIQFPPVITSKLIDGLIRHSHHMVAIENPGNVRKDFTNGPDAGTVHVHSDCPQLLGLSFQGMQERADGLPALALNGMEDPPVRQVNENGHAVVSLLDAELVDTDVIDSVERNRPVESLEFGSMDVLIHSQPT</sequence>
<keyword evidence="2" id="KW-1185">Reference proteome</keyword>
<organism evidence="1 2">
    <name type="scientific">Thermodesulforhabdus norvegica</name>
    <dbReference type="NCBI Taxonomy" id="39841"/>
    <lineage>
        <taxon>Bacteria</taxon>
        <taxon>Pseudomonadati</taxon>
        <taxon>Thermodesulfobacteriota</taxon>
        <taxon>Syntrophobacteria</taxon>
        <taxon>Syntrophobacterales</taxon>
        <taxon>Thermodesulforhabdaceae</taxon>
        <taxon>Thermodesulforhabdus</taxon>
    </lineage>
</organism>
<reference evidence="1 2" key="1">
    <citation type="submission" date="2016-10" db="EMBL/GenBank/DDBJ databases">
        <authorList>
            <person name="de Groot N.N."/>
        </authorList>
    </citation>
    <scope>NUCLEOTIDE SEQUENCE [LARGE SCALE GENOMIC DNA]</scope>
    <source>
        <strain evidence="1 2">DSM 9990</strain>
    </source>
</reference>
<evidence type="ECO:0000313" key="2">
    <source>
        <dbReference type="Proteomes" id="UP000199611"/>
    </source>
</evidence>